<dbReference type="Proteomes" id="UP000663880">
    <property type="component" value="Unassembled WGS sequence"/>
</dbReference>
<dbReference type="AlphaFoldDB" id="A0A821M204"/>
<accession>A0A821M204</accession>
<evidence type="ECO:0000313" key="1">
    <source>
        <dbReference type="EMBL" id="CAF4759519.1"/>
    </source>
</evidence>
<dbReference type="OrthoDB" id="7384942at2759"/>
<evidence type="ECO:0000313" key="2">
    <source>
        <dbReference type="Proteomes" id="UP000663880"/>
    </source>
</evidence>
<comment type="caution">
    <text evidence="1">The sequence shown here is derived from an EMBL/GenBank/DDBJ whole genome shotgun (WGS) entry which is preliminary data.</text>
</comment>
<name>A0A821M204_9NEOP</name>
<gene>
    <name evidence="1" type="ORF">PMACD_LOCUS1222</name>
</gene>
<keyword evidence="2" id="KW-1185">Reference proteome</keyword>
<sequence>MGKRIKRFAELGRNGFEIKCTNDRSIQPDNFHICNTEAIYGPYKATYDTYEICKGPKMTDCGDVKLNNLQNYSNVIYSLDFRKRCSITKAKVVIAQVKDSNRTNKLWNYQLSKPCQHFVLGPILKKAFNLSDNCMVAKGHYEVPINMHEINANFLGGSFFYDTYSFKVIAYNDRYNFICVYCVVVLSPL</sequence>
<organism evidence="1 2">
    <name type="scientific">Pieris macdunnoughi</name>
    <dbReference type="NCBI Taxonomy" id="345717"/>
    <lineage>
        <taxon>Eukaryota</taxon>
        <taxon>Metazoa</taxon>
        <taxon>Ecdysozoa</taxon>
        <taxon>Arthropoda</taxon>
        <taxon>Hexapoda</taxon>
        <taxon>Insecta</taxon>
        <taxon>Pterygota</taxon>
        <taxon>Neoptera</taxon>
        <taxon>Endopterygota</taxon>
        <taxon>Lepidoptera</taxon>
        <taxon>Glossata</taxon>
        <taxon>Ditrysia</taxon>
        <taxon>Papilionoidea</taxon>
        <taxon>Pieridae</taxon>
        <taxon>Pierinae</taxon>
        <taxon>Pieris</taxon>
    </lineage>
</organism>
<dbReference type="EMBL" id="CAJOBZ010000002">
    <property type="protein sequence ID" value="CAF4759519.1"/>
    <property type="molecule type" value="Genomic_DNA"/>
</dbReference>
<proteinExistence type="predicted"/>
<reference evidence="1" key="1">
    <citation type="submission" date="2021-02" db="EMBL/GenBank/DDBJ databases">
        <authorList>
            <person name="Steward A R."/>
        </authorList>
    </citation>
    <scope>NUCLEOTIDE SEQUENCE</scope>
</reference>
<protein>
    <submittedName>
        <fullName evidence="1">Uncharacterized protein</fullName>
    </submittedName>
</protein>